<proteinExistence type="predicted"/>
<dbReference type="GO" id="GO:0006508">
    <property type="term" value="P:proteolysis"/>
    <property type="evidence" value="ECO:0007669"/>
    <property type="project" value="InterPro"/>
</dbReference>
<comment type="caution">
    <text evidence="2">The sequence shown here is derived from an EMBL/GenBank/DDBJ whole genome shotgun (WGS) entry which is preliminary data.</text>
</comment>
<protein>
    <submittedName>
        <fullName evidence="2">Peptidase C14 caspase catalytic subunit p20</fullName>
    </submittedName>
</protein>
<dbReference type="Gene3D" id="3.40.50.1460">
    <property type="match status" value="1"/>
</dbReference>
<dbReference type="Pfam" id="PF00656">
    <property type="entry name" value="Peptidase_C14"/>
    <property type="match status" value="1"/>
</dbReference>
<feature type="domain" description="Peptidase C14 caspase" evidence="1">
    <location>
        <begin position="23"/>
        <end position="250"/>
    </location>
</feature>
<dbReference type="InterPro" id="IPR050452">
    <property type="entry name" value="Metacaspase"/>
</dbReference>
<dbReference type="SUPFAM" id="SSF52129">
    <property type="entry name" value="Caspase-like"/>
    <property type="match status" value="1"/>
</dbReference>
<evidence type="ECO:0000259" key="1">
    <source>
        <dbReference type="Pfam" id="PF00656"/>
    </source>
</evidence>
<dbReference type="Proteomes" id="UP000076962">
    <property type="component" value="Unassembled WGS sequence"/>
</dbReference>
<evidence type="ECO:0000313" key="2">
    <source>
        <dbReference type="EMBL" id="OAD22616.1"/>
    </source>
</evidence>
<dbReference type="EMBL" id="LUTY01000833">
    <property type="protein sequence ID" value="OAD22616.1"/>
    <property type="molecule type" value="Genomic_DNA"/>
</dbReference>
<sequence>MNRYLVMLGLCITLLLPNFAYSKGYALLIGIQDYPEKLGALYGPHNDIALIKNVIQEILDIQDIEVLKDATHTQIEKGIKNLSNNIGNDDFVYIHYSGHGSHYPNRNPEQDIEISDYDQTWIPSKARAGELAGIDDFDILDDEINDWLQPLFNKTQHVIIVSDSCHSGTATRYAEKIVRTVSMDKRTYHPYRSKSPTSNNQGIRIGATEDDKSAFERVINEKYFSFLPFTREQYYGVFTWFWAKALKEYKPLKESSYKDPHYWYTVFDNAYESTKKYNGQHPHLDQPPYLYFVSLELDRKNRCKTVKNYDSFDKLQKDLFEKVMGERVCIKLPNSSQVFHPSPP</sequence>
<evidence type="ECO:0000313" key="3">
    <source>
        <dbReference type="Proteomes" id="UP000076962"/>
    </source>
</evidence>
<dbReference type="GO" id="GO:0004197">
    <property type="term" value="F:cysteine-type endopeptidase activity"/>
    <property type="evidence" value="ECO:0007669"/>
    <property type="project" value="InterPro"/>
</dbReference>
<dbReference type="InterPro" id="IPR011600">
    <property type="entry name" value="Pept_C14_caspase"/>
</dbReference>
<dbReference type="InterPro" id="IPR029030">
    <property type="entry name" value="Caspase-like_dom_sf"/>
</dbReference>
<dbReference type="GO" id="GO:0005737">
    <property type="term" value="C:cytoplasm"/>
    <property type="evidence" value="ECO:0007669"/>
    <property type="project" value="TreeGrafter"/>
</dbReference>
<feature type="non-terminal residue" evidence="2">
    <location>
        <position position="344"/>
    </location>
</feature>
<gene>
    <name evidence="2" type="ORF">THIOM_001569</name>
</gene>
<keyword evidence="3" id="KW-1185">Reference proteome</keyword>
<dbReference type="AlphaFoldDB" id="A0A176S3X7"/>
<organism evidence="2 3">
    <name type="scientific">Candidatus Thiomargarita nelsonii</name>
    <dbReference type="NCBI Taxonomy" id="1003181"/>
    <lineage>
        <taxon>Bacteria</taxon>
        <taxon>Pseudomonadati</taxon>
        <taxon>Pseudomonadota</taxon>
        <taxon>Gammaproteobacteria</taxon>
        <taxon>Thiotrichales</taxon>
        <taxon>Thiotrichaceae</taxon>
        <taxon>Thiomargarita</taxon>
    </lineage>
</organism>
<name>A0A176S3X7_9GAMM</name>
<accession>A0A176S3X7</accession>
<dbReference type="PANTHER" id="PTHR48104:SF30">
    <property type="entry name" value="METACASPASE-1"/>
    <property type="match status" value="1"/>
</dbReference>
<dbReference type="PANTHER" id="PTHR48104">
    <property type="entry name" value="METACASPASE-4"/>
    <property type="match status" value="1"/>
</dbReference>
<reference evidence="2 3" key="1">
    <citation type="submission" date="2016-05" db="EMBL/GenBank/DDBJ databases">
        <title>Single-cell genome of chain-forming Candidatus Thiomargarita nelsonii and comparison to other large sulfur-oxidizing bacteria.</title>
        <authorList>
            <person name="Winkel M."/>
            <person name="Salman V."/>
            <person name="Woyke T."/>
            <person name="Schulz-Vogt H."/>
            <person name="Richter M."/>
            <person name="Flood B."/>
            <person name="Bailey J."/>
            <person name="Amann R."/>
            <person name="Mussmann M."/>
        </authorList>
    </citation>
    <scope>NUCLEOTIDE SEQUENCE [LARGE SCALE GENOMIC DNA]</scope>
    <source>
        <strain evidence="2 3">THI036</strain>
    </source>
</reference>